<evidence type="ECO:0000313" key="3">
    <source>
        <dbReference type="Proteomes" id="UP001153954"/>
    </source>
</evidence>
<sequence>MIDINNRLKNFLDASRSDEEEVDGLRVAGDAKTSSPSSGSHKNDSCEEKLWEVMSELKHFDQWADEQLQAPSINTSKSDDSKVNLIF</sequence>
<keyword evidence="3" id="KW-1185">Reference proteome</keyword>
<dbReference type="EMBL" id="CAKOGL010000006">
    <property type="protein sequence ID" value="CAH2087257.1"/>
    <property type="molecule type" value="Genomic_DNA"/>
</dbReference>
<dbReference type="Proteomes" id="UP001153954">
    <property type="component" value="Unassembled WGS sequence"/>
</dbReference>
<proteinExistence type="predicted"/>
<evidence type="ECO:0000313" key="2">
    <source>
        <dbReference type="EMBL" id="CAH2087257.1"/>
    </source>
</evidence>
<feature type="region of interest" description="Disordered" evidence="1">
    <location>
        <begin position="1"/>
        <end position="46"/>
    </location>
</feature>
<reference evidence="2" key="1">
    <citation type="submission" date="2022-03" db="EMBL/GenBank/DDBJ databases">
        <authorList>
            <person name="Tunstrom K."/>
        </authorList>
    </citation>
    <scope>NUCLEOTIDE SEQUENCE</scope>
</reference>
<dbReference type="AlphaFoldDB" id="A0AAU9TN01"/>
<name>A0AAU9TN01_EUPED</name>
<evidence type="ECO:0000256" key="1">
    <source>
        <dbReference type="SAM" id="MobiDB-lite"/>
    </source>
</evidence>
<protein>
    <submittedName>
        <fullName evidence="2">Uncharacterized protein</fullName>
    </submittedName>
</protein>
<gene>
    <name evidence="2" type="ORF">EEDITHA_LOCUS3539</name>
</gene>
<organism evidence="2 3">
    <name type="scientific">Euphydryas editha</name>
    <name type="common">Edith's checkerspot</name>
    <dbReference type="NCBI Taxonomy" id="104508"/>
    <lineage>
        <taxon>Eukaryota</taxon>
        <taxon>Metazoa</taxon>
        <taxon>Ecdysozoa</taxon>
        <taxon>Arthropoda</taxon>
        <taxon>Hexapoda</taxon>
        <taxon>Insecta</taxon>
        <taxon>Pterygota</taxon>
        <taxon>Neoptera</taxon>
        <taxon>Endopterygota</taxon>
        <taxon>Lepidoptera</taxon>
        <taxon>Glossata</taxon>
        <taxon>Ditrysia</taxon>
        <taxon>Papilionoidea</taxon>
        <taxon>Nymphalidae</taxon>
        <taxon>Nymphalinae</taxon>
        <taxon>Euphydryas</taxon>
    </lineage>
</organism>
<comment type="caution">
    <text evidence="2">The sequence shown here is derived from an EMBL/GenBank/DDBJ whole genome shotgun (WGS) entry which is preliminary data.</text>
</comment>
<accession>A0AAU9TN01</accession>